<evidence type="ECO:0000313" key="3">
    <source>
        <dbReference type="EMBL" id="MBJ8338813.1"/>
    </source>
</evidence>
<dbReference type="RefSeq" id="WP_199703458.1">
    <property type="nucleotide sequence ID" value="NZ_JAEMNV010000002.1"/>
</dbReference>
<dbReference type="PANTHER" id="PTHR31793">
    <property type="entry name" value="4-HYDROXYBENZOYL-COA THIOESTERASE FAMILY MEMBER"/>
    <property type="match status" value="1"/>
</dbReference>
<dbReference type="Pfam" id="PF01643">
    <property type="entry name" value="Acyl-ACP_TE"/>
    <property type="match status" value="1"/>
</dbReference>
<reference evidence="3" key="1">
    <citation type="submission" date="2020-12" db="EMBL/GenBank/DDBJ databases">
        <title>Antrihabitans popcorni sp. nov. and Antrihabitans auranticaus sp. nov., isolated from a larva cave.</title>
        <authorList>
            <person name="Lee S.D."/>
            <person name="Kim I.S."/>
        </authorList>
    </citation>
    <scope>NUCLEOTIDE SEQUENCE</scope>
    <source>
        <strain evidence="3">YC3-6</strain>
    </source>
</reference>
<dbReference type="AlphaFoldDB" id="A0A934NP61"/>
<organism evidence="3 4">
    <name type="scientific">Antrihabitans stalagmiti</name>
    <dbReference type="NCBI Taxonomy" id="2799499"/>
    <lineage>
        <taxon>Bacteria</taxon>
        <taxon>Bacillati</taxon>
        <taxon>Actinomycetota</taxon>
        <taxon>Actinomycetes</taxon>
        <taxon>Mycobacteriales</taxon>
        <taxon>Nocardiaceae</taxon>
        <taxon>Antrihabitans</taxon>
    </lineage>
</organism>
<protein>
    <submittedName>
        <fullName evidence="3">Acyl-[acyl-carrier-protein] thioesterase</fullName>
    </submittedName>
</protein>
<comment type="caution">
    <text evidence="3">The sequence shown here is derived from an EMBL/GenBank/DDBJ whole genome shotgun (WGS) entry which is preliminary data.</text>
</comment>
<proteinExistence type="predicted"/>
<accession>A0A934NP61</accession>
<dbReference type="SUPFAM" id="SSF54637">
    <property type="entry name" value="Thioesterase/thiol ester dehydrase-isomerase"/>
    <property type="match status" value="2"/>
</dbReference>
<dbReference type="GO" id="GO:0006633">
    <property type="term" value="P:fatty acid biosynthetic process"/>
    <property type="evidence" value="ECO:0007669"/>
    <property type="project" value="InterPro"/>
</dbReference>
<dbReference type="Gene3D" id="3.10.129.10">
    <property type="entry name" value="Hotdog Thioesterase"/>
    <property type="match status" value="1"/>
</dbReference>
<gene>
    <name evidence="3" type="ORF">JGU71_07930</name>
</gene>
<sequence>MTIDAELAPLPDTGYVYKTSWRLGTPDMDEEYRLRVDGVARYIQEVGAEHLDDADATDDQPHWIVQRTVIDVHEPIVWPDVITFRRWCAGLSTRWCAMRVQLEGANGGRIETEAFWINMNKETGGPARLTDRFMAMMATTTDEHRLRWKPWLTEPATDEATLDFPLRRTDVDHFRHVNNTVYWHGVHEVLADSAAIIDGPYRAIVEYKKPITLGEDVRIHTRTSDDAVDLWFVVAGEVRAAARLTPR</sequence>
<dbReference type="GO" id="GO:0047617">
    <property type="term" value="F:fatty acyl-CoA hydrolase activity"/>
    <property type="evidence" value="ECO:0007669"/>
    <property type="project" value="TreeGrafter"/>
</dbReference>
<evidence type="ECO:0000259" key="1">
    <source>
        <dbReference type="Pfam" id="PF01643"/>
    </source>
</evidence>
<dbReference type="InterPro" id="IPR029069">
    <property type="entry name" value="HotDog_dom_sf"/>
</dbReference>
<name>A0A934NP61_9NOCA</name>
<feature type="domain" description="Acyl-ACP thioesterase N-terminal hotdog" evidence="1">
    <location>
        <begin position="14"/>
        <end position="135"/>
    </location>
</feature>
<dbReference type="InterPro" id="IPR050563">
    <property type="entry name" value="4-hydroxybenzoyl-CoA_TE"/>
</dbReference>
<dbReference type="EMBL" id="JAEMNV010000002">
    <property type="protein sequence ID" value="MBJ8338813.1"/>
    <property type="molecule type" value="Genomic_DNA"/>
</dbReference>
<evidence type="ECO:0000313" key="4">
    <source>
        <dbReference type="Proteomes" id="UP000655868"/>
    </source>
</evidence>
<evidence type="ECO:0000259" key="2">
    <source>
        <dbReference type="Pfam" id="PF20791"/>
    </source>
</evidence>
<feature type="domain" description="Acyl-ACP thioesterase-like C-terminal" evidence="2">
    <location>
        <begin position="156"/>
        <end position="223"/>
    </location>
</feature>
<dbReference type="Pfam" id="PF20791">
    <property type="entry name" value="Acyl-ACP_TE_C"/>
    <property type="match status" value="1"/>
</dbReference>
<dbReference type="InterPro" id="IPR049427">
    <property type="entry name" value="Acyl-ACP_TE_C"/>
</dbReference>
<dbReference type="Proteomes" id="UP000655868">
    <property type="component" value="Unassembled WGS sequence"/>
</dbReference>
<dbReference type="PANTHER" id="PTHR31793:SF24">
    <property type="entry name" value="LONG-CHAIN ACYL-COA THIOESTERASE FADM"/>
    <property type="match status" value="1"/>
</dbReference>
<keyword evidence="4" id="KW-1185">Reference proteome</keyword>
<dbReference type="InterPro" id="IPR002864">
    <property type="entry name" value="Acyl-ACP_thioesterase_NHD"/>
</dbReference>